<gene>
    <name evidence="2" type="ORF">FQA47_017233</name>
</gene>
<protein>
    <submittedName>
        <fullName evidence="2">G2/M phase-specific E3 ubiquitin-protein ligase</fullName>
    </submittedName>
</protein>
<proteinExistence type="predicted"/>
<evidence type="ECO:0000313" key="3">
    <source>
        <dbReference type="Proteomes" id="UP000646548"/>
    </source>
</evidence>
<feature type="region of interest" description="Disordered" evidence="1">
    <location>
        <begin position="1"/>
        <end position="21"/>
    </location>
</feature>
<organism evidence="2 3">
    <name type="scientific">Oryzias melastigma</name>
    <name type="common">Marine medaka</name>
    <dbReference type="NCBI Taxonomy" id="30732"/>
    <lineage>
        <taxon>Eukaryota</taxon>
        <taxon>Metazoa</taxon>
        <taxon>Chordata</taxon>
        <taxon>Craniata</taxon>
        <taxon>Vertebrata</taxon>
        <taxon>Euteleostomi</taxon>
        <taxon>Actinopterygii</taxon>
        <taxon>Neopterygii</taxon>
        <taxon>Teleostei</taxon>
        <taxon>Neoteleostei</taxon>
        <taxon>Acanthomorphata</taxon>
        <taxon>Ovalentaria</taxon>
        <taxon>Atherinomorphae</taxon>
        <taxon>Beloniformes</taxon>
        <taxon>Adrianichthyidae</taxon>
        <taxon>Oryziinae</taxon>
        <taxon>Oryzias</taxon>
    </lineage>
</organism>
<accession>A0A834KXJ5</accession>
<dbReference type="EMBL" id="WKFB01000090">
    <property type="protein sequence ID" value="KAF6736297.1"/>
    <property type="molecule type" value="Genomic_DNA"/>
</dbReference>
<comment type="caution">
    <text evidence="2">The sequence shown here is derived from an EMBL/GenBank/DDBJ whole genome shotgun (WGS) entry which is preliminary data.</text>
</comment>
<name>A0A834KXJ5_ORYME</name>
<dbReference type="AlphaFoldDB" id="A0A834KXJ5"/>
<evidence type="ECO:0000256" key="1">
    <source>
        <dbReference type="SAM" id="MobiDB-lite"/>
    </source>
</evidence>
<dbReference type="Proteomes" id="UP000646548">
    <property type="component" value="Unassembled WGS sequence"/>
</dbReference>
<evidence type="ECO:0000313" key="2">
    <source>
        <dbReference type="EMBL" id="KAF6736297.1"/>
    </source>
</evidence>
<reference evidence="2" key="1">
    <citation type="journal article" name="BMC Genomics">
        <title>Long-read sequencing and de novo genome assembly of marine medaka (Oryzias melastigma).</title>
        <authorList>
            <person name="Liang P."/>
            <person name="Saqib H.S.A."/>
            <person name="Ni X."/>
            <person name="Shen Y."/>
        </authorList>
    </citation>
    <scope>NUCLEOTIDE SEQUENCE</scope>
    <source>
        <strain evidence="2">Bigg-433</strain>
    </source>
</reference>
<sequence>MENMFIPDLSPPGSNRRQKEGKTLGFWEDYLSDSEEKLTAVSLEELLMFATGLASLPPADTNSTSPVHK</sequence>